<evidence type="ECO:0000256" key="1">
    <source>
        <dbReference type="ARBA" id="ARBA00022723"/>
    </source>
</evidence>
<dbReference type="InterPro" id="IPR002125">
    <property type="entry name" value="CMP_dCMP_dom"/>
</dbReference>
<dbReference type="PANTHER" id="PTHR11079:SF161">
    <property type="entry name" value="CMP_DCMP-TYPE DEAMINASE DOMAIN-CONTAINING PROTEIN"/>
    <property type="match status" value="1"/>
</dbReference>
<dbReference type="EC" id="3.5.4.3" evidence="4"/>
<reference evidence="5" key="1">
    <citation type="submission" date="2016-01" db="EMBL/GenBank/DDBJ databases">
        <title>Complete genome sequence of Microbulbifer sp. CCB-MM1, a halophile isolated from Matang Mangrove Forest, Perak.</title>
        <authorList>
            <person name="Moh T.H."/>
            <person name="Dinesh B."/>
            <person name="Lau N.-S."/>
            <person name="Go F."/>
            <person name="Alexander Chong S.-C."/>
        </authorList>
    </citation>
    <scope>NUCLEOTIDE SEQUENCE [LARGE SCALE GENOMIC DNA]</scope>
    <source>
        <strain evidence="5">CCB-MM1</strain>
    </source>
</reference>
<protein>
    <submittedName>
        <fullName evidence="4">Guanine deaminase</fullName>
        <ecNumber evidence="4">3.5.4.3</ecNumber>
    </submittedName>
</protein>
<evidence type="ECO:0000313" key="4">
    <source>
        <dbReference type="EMBL" id="AOS97920.1"/>
    </source>
</evidence>
<dbReference type="AlphaFoldDB" id="A0A1C9W9U2"/>
<keyword evidence="2" id="KW-0862">Zinc</keyword>
<dbReference type="InterPro" id="IPR016192">
    <property type="entry name" value="APOBEC/CMP_deaminase_Zn-bd"/>
</dbReference>
<dbReference type="EMBL" id="CP014143">
    <property type="protein sequence ID" value="AOS97920.1"/>
    <property type="molecule type" value="Genomic_DNA"/>
</dbReference>
<evidence type="ECO:0000259" key="3">
    <source>
        <dbReference type="PROSITE" id="PS51747"/>
    </source>
</evidence>
<dbReference type="STRING" id="1769779.AUP74_02523"/>
<dbReference type="PANTHER" id="PTHR11079">
    <property type="entry name" value="CYTOSINE DEAMINASE FAMILY MEMBER"/>
    <property type="match status" value="1"/>
</dbReference>
<dbReference type="KEGG" id="micc:AUP74_02523"/>
<accession>A0A1C9W9U2</accession>
<dbReference type="GO" id="GO:0008892">
    <property type="term" value="F:guanine deaminase activity"/>
    <property type="evidence" value="ECO:0007669"/>
    <property type="project" value="UniProtKB-EC"/>
</dbReference>
<dbReference type="PATRIC" id="fig|1769779.3.peg.2513"/>
<gene>
    <name evidence="4" type="primary">guaD</name>
    <name evidence="4" type="ORF">AUP74_02523</name>
</gene>
<dbReference type="Gene3D" id="3.40.140.10">
    <property type="entry name" value="Cytidine Deaminase, domain 2"/>
    <property type="match status" value="1"/>
</dbReference>
<keyword evidence="4" id="KW-0378">Hydrolase</keyword>
<keyword evidence="1" id="KW-0479">Metal-binding</keyword>
<evidence type="ECO:0000313" key="5">
    <source>
        <dbReference type="Proteomes" id="UP000095672"/>
    </source>
</evidence>
<dbReference type="InterPro" id="IPR016193">
    <property type="entry name" value="Cytidine_deaminase-like"/>
</dbReference>
<sequence>MGNRSEDNQRDTEHQKFLARAVKLAQDNVTREGGRPFGAVLVRGGRIVAEAVNTIHRSADVTAHAEIEALRAATTAAGNHRLDGAVMYASGHPCPMCLAAMYLSGVSAIYYALSLKDAEPYGISTDDIYQELAKPPASRQIPMEHIHVMAAEKLYPSWSQTKANDGPA</sequence>
<feature type="domain" description="CMP/dCMP-type deaminase" evidence="3">
    <location>
        <begin position="12"/>
        <end position="136"/>
    </location>
</feature>
<organism evidence="4 5">
    <name type="scientific">Microbulbifer aggregans</name>
    <dbReference type="NCBI Taxonomy" id="1769779"/>
    <lineage>
        <taxon>Bacteria</taxon>
        <taxon>Pseudomonadati</taxon>
        <taxon>Pseudomonadota</taxon>
        <taxon>Gammaproteobacteria</taxon>
        <taxon>Cellvibrionales</taxon>
        <taxon>Microbulbiferaceae</taxon>
        <taxon>Microbulbifer</taxon>
    </lineage>
</organism>
<evidence type="ECO:0000256" key="2">
    <source>
        <dbReference type="ARBA" id="ARBA00022833"/>
    </source>
</evidence>
<dbReference type="PROSITE" id="PS51747">
    <property type="entry name" value="CYT_DCMP_DEAMINASES_2"/>
    <property type="match status" value="1"/>
</dbReference>
<dbReference type="GO" id="GO:0047974">
    <property type="term" value="F:guanosine deaminase activity"/>
    <property type="evidence" value="ECO:0007669"/>
    <property type="project" value="TreeGrafter"/>
</dbReference>
<dbReference type="CDD" id="cd01285">
    <property type="entry name" value="nucleoside_deaminase"/>
    <property type="match status" value="1"/>
</dbReference>
<proteinExistence type="predicted"/>
<name>A0A1C9W9U2_9GAMM</name>
<dbReference type="Proteomes" id="UP000095672">
    <property type="component" value="Chromosome"/>
</dbReference>
<dbReference type="Pfam" id="PF00383">
    <property type="entry name" value="dCMP_cyt_deam_1"/>
    <property type="match status" value="1"/>
</dbReference>
<dbReference type="PROSITE" id="PS00903">
    <property type="entry name" value="CYT_DCMP_DEAMINASES_1"/>
    <property type="match status" value="1"/>
</dbReference>
<dbReference type="GO" id="GO:0006152">
    <property type="term" value="P:purine nucleoside catabolic process"/>
    <property type="evidence" value="ECO:0007669"/>
    <property type="project" value="TreeGrafter"/>
</dbReference>
<dbReference type="GO" id="GO:0008270">
    <property type="term" value="F:zinc ion binding"/>
    <property type="evidence" value="ECO:0007669"/>
    <property type="project" value="InterPro"/>
</dbReference>
<dbReference type="OrthoDB" id="9802676at2"/>
<keyword evidence="5" id="KW-1185">Reference proteome</keyword>
<dbReference type="RefSeq" id="WP_069947865.1">
    <property type="nucleotide sequence ID" value="NZ_CP014143.1"/>
</dbReference>
<dbReference type="SUPFAM" id="SSF53927">
    <property type="entry name" value="Cytidine deaminase-like"/>
    <property type="match status" value="1"/>
</dbReference>